<name>A0A1N7FX83_9EURY</name>
<reference evidence="2 3" key="1">
    <citation type="submission" date="2017-01" db="EMBL/GenBank/DDBJ databases">
        <authorList>
            <person name="Mah S.A."/>
            <person name="Swanson W.J."/>
            <person name="Moy G.W."/>
            <person name="Vacquier V.D."/>
        </authorList>
    </citation>
    <scope>NUCLEOTIDE SEQUENCE [LARGE SCALE GENOMIC DNA]</scope>
    <source>
        <strain evidence="2 3">CGMCC 1.8909</strain>
    </source>
</reference>
<dbReference type="AlphaFoldDB" id="A0A1N7FX83"/>
<dbReference type="Proteomes" id="UP000185687">
    <property type="component" value="Unassembled WGS sequence"/>
</dbReference>
<proteinExistence type="predicted"/>
<dbReference type="EMBL" id="FTNP01000008">
    <property type="protein sequence ID" value="SIS04942.1"/>
    <property type="molecule type" value="Genomic_DNA"/>
</dbReference>
<gene>
    <name evidence="2" type="ORF">SAMN05421809_3533</name>
</gene>
<accession>A0A1N7FX83</accession>
<evidence type="ECO:0000256" key="1">
    <source>
        <dbReference type="SAM" id="MobiDB-lite"/>
    </source>
</evidence>
<evidence type="ECO:0000313" key="2">
    <source>
        <dbReference type="EMBL" id="SIS04942.1"/>
    </source>
</evidence>
<feature type="region of interest" description="Disordered" evidence="1">
    <location>
        <begin position="263"/>
        <end position="291"/>
    </location>
</feature>
<keyword evidence="3" id="KW-1185">Reference proteome</keyword>
<evidence type="ECO:0000313" key="3">
    <source>
        <dbReference type="Proteomes" id="UP000185687"/>
    </source>
</evidence>
<organism evidence="2 3">
    <name type="scientific">Natronorubrum daqingense</name>
    <dbReference type="NCBI Taxonomy" id="588898"/>
    <lineage>
        <taxon>Archaea</taxon>
        <taxon>Methanobacteriati</taxon>
        <taxon>Methanobacteriota</taxon>
        <taxon>Stenosarchaea group</taxon>
        <taxon>Halobacteria</taxon>
        <taxon>Halobacteriales</taxon>
        <taxon>Natrialbaceae</taxon>
        <taxon>Natronorubrum</taxon>
    </lineage>
</organism>
<protein>
    <submittedName>
        <fullName evidence="2">Uncharacterized protein</fullName>
    </submittedName>
</protein>
<sequence>MFTYGTQQTLRYRQSCCHNVGWSVVTELTCSGCDDVFETNPNYLERTGVCPDCFEFPDVYHDELPPDDYSVYLVASTSAGMHGAYYRVAAKTVQDARFFARAYAVLEDTTNNTRDSLATIEFDGERVVDNRVGAGVTIVRALELPTAERHDGYTVTKIGTRNGDDYEKQLDYGPATMDKLPDPDMQYKDVLVHTTEEQIDHKLEENVPDGHQCYWTVNGTPQQTRVLQRIWFEVDGRIVAAGEIRSVETGRIWFTPLWEVDLEPPREPPNQGFTYVDEIETDQRTPAGQTP</sequence>